<dbReference type="RefSeq" id="WP_378995873.1">
    <property type="nucleotide sequence ID" value="NZ_JBHSMT010000009.1"/>
</dbReference>
<feature type="compositionally biased region" description="Basic residues" evidence="1">
    <location>
        <begin position="186"/>
        <end position="195"/>
    </location>
</feature>
<keyword evidence="2" id="KW-0732">Signal</keyword>
<reference evidence="4" key="1">
    <citation type="journal article" date="2019" name="Int. J. Syst. Evol. Microbiol.">
        <title>The Global Catalogue of Microorganisms (GCM) 10K type strain sequencing project: providing services to taxonomists for standard genome sequencing and annotation.</title>
        <authorList>
            <consortium name="The Broad Institute Genomics Platform"/>
            <consortium name="The Broad Institute Genome Sequencing Center for Infectious Disease"/>
            <person name="Wu L."/>
            <person name="Ma J."/>
        </authorList>
    </citation>
    <scope>NUCLEOTIDE SEQUENCE [LARGE SCALE GENOMIC DNA]</scope>
    <source>
        <strain evidence="4">JCM 17066</strain>
    </source>
</reference>
<evidence type="ECO:0008006" key="5">
    <source>
        <dbReference type="Google" id="ProtNLM"/>
    </source>
</evidence>
<evidence type="ECO:0000313" key="3">
    <source>
        <dbReference type="EMBL" id="MFC5473432.1"/>
    </source>
</evidence>
<sequence length="195" mass="21357">MKSTKSISFLLTALLTAVFAVPAFAQSAASETQRDINQQKRIESGLQSGQLTAREAGQLERQEAKIDRAEANALKDGKLSGAEKARIQAMQNKVSKEIYVDKHNGKVGNPDSVSSQRMQADVQRNVNQEQRIENGIKSGSLSQREVGSLQRGEAKVDKTEAQAARDGHVNAKEQARVNKVQNKVSGHIHRDKTNL</sequence>
<organism evidence="3 4">
    <name type="scientific">Paraherbaspirillum soli</name>
    <dbReference type="NCBI Taxonomy" id="631222"/>
    <lineage>
        <taxon>Bacteria</taxon>
        <taxon>Pseudomonadati</taxon>
        <taxon>Pseudomonadota</taxon>
        <taxon>Betaproteobacteria</taxon>
        <taxon>Burkholderiales</taxon>
        <taxon>Oxalobacteraceae</taxon>
        <taxon>Paraherbaspirillum</taxon>
    </lineage>
</organism>
<dbReference type="Proteomes" id="UP001596045">
    <property type="component" value="Unassembled WGS sequence"/>
</dbReference>
<dbReference type="EMBL" id="JBHSMT010000009">
    <property type="protein sequence ID" value="MFC5473432.1"/>
    <property type="molecule type" value="Genomic_DNA"/>
</dbReference>
<evidence type="ECO:0000256" key="1">
    <source>
        <dbReference type="SAM" id="MobiDB-lite"/>
    </source>
</evidence>
<proteinExistence type="predicted"/>
<evidence type="ECO:0000313" key="4">
    <source>
        <dbReference type="Proteomes" id="UP001596045"/>
    </source>
</evidence>
<protein>
    <recommendedName>
        <fullName evidence="5">Phage infection protein</fullName>
    </recommendedName>
</protein>
<gene>
    <name evidence="3" type="ORF">ACFPM8_05620</name>
</gene>
<name>A0ABW0M822_9BURK</name>
<feature type="signal peptide" evidence="2">
    <location>
        <begin position="1"/>
        <end position="25"/>
    </location>
</feature>
<feature type="region of interest" description="Disordered" evidence="1">
    <location>
        <begin position="142"/>
        <end position="195"/>
    </location>
</feature>
<feature type="compositionally biased region" description="Basic and acidic residues" evidence="1">
    <location>
        <begin position="152"/>
        <end position="176"/>
    </location>
</feature>
<feature type="chain" id="PRO_5047382336" description="Phage infection protein" evidence="2">
    <location>
        <begin position="26"/>
        <end position="195"/>
    </location>
</feature>
<accession>A0ABW0M822</accession>
<evidence type="ECO:0000256" key="2">
    <source>
        <dbReference type="SAM" id="SignalP"/>
    </source>
</evidence>
<comment type="caution">
    <text evidence="3">The sequence shown here is derived from an EMBL/GenBank/DDBJ whole genome shotgun (WGS) entry which is preliminary data.</text>
</comment>
<keyword evidence="4" id="KW-1185">Reference proteome</keyword>